<gene>
    <name evidence="1" type="ORF">CQA53_08655</name>
</gene>
<evidence type="ECO:0000313" key="2">
    <source>
        <dbReference type="Proteomes" id="UP000256379"/>
    </source>
</evidence>
<dbReference type="InterPro" id="IPR018573">
    <property type="entry name" value="Restrct_endonuc_II_AlwI"/>
</dbReference>
<dbReference type="AlphaFoldDB" id="A0A3D8IEM0"/>
<dbReference type="EMBL" id="NXLQ01000025">
    <property type="protein sequence ID" value="RDU63204.1"/>
    <property type="molecule type" value="Genomic_DNA"/>
</dbReference>
<accession>A0A3D8IEM0</accession>
<protein>
    <submittedName>
        <fullName evidence="1">AlwI family type II restriction endonuclease</fullName>
    </submittedName>
</protein>
<proteinExistence type="predicted"/>
<dbReference type="Gene3D" id="3.40.91.50">
    <property type="match status" value="1"/>
</dbReference>
<keyword evidence="1" id="KW-0378">Hydrolase</keyword>
<dbReference type="Pfam" id="PF09491">
    <property type="entry name" value="RE_AlwI"/>
    <property type="match status" value="2"/>
</dbReference>
<keyword evidence="1" id="KW-0540">Nuclease</keyword>
<dbReference type="RefSeq" id="WP_115543605.1">
    <property type="nucleotide sequence ID" value="NZ_NXLQ01000025.1"/>
</dbReference>
<keyword evidence="1" id="KW-0255">Endonuclease</keyword>
<reference evidence="1 2" key="1">
    <citation type="submission" date="2018-04" db="EMBL/GenBank/DDBJ databases">
        <title>Novel Campyloabacter and Helicobacter Species and Strains.</title>
        <authorList>
            <person name="Mannion A.J."/>
            <person name="Shen Z."/>
            <person name="Fox J.G."/>
        </authorList>
    </citation>
    <scope>NUCLEOTIDE SEQUENCE [LARGE SCALE GENOMIC DNA]</scope>
    <source>
        <strain evidence="1 2">MIT 17-337</strain>
    </source>
</reference>
<evidence type="ECO:0000313" key="1">
    <source>
        <dbReference type="EMBL" id="RDU63204.1"/>
    </source>
</evidence>
<dbReference type="OrthoDB" id="5314016at2"/>
<keyword evidence="2" id="KW-1185">Reference proteome</keyword>
<dbReference type="Proteomes" id="UP000256379">
    <property type="component" value="Unassembled WGS sequence"/>
</dbReference>
<name>A0A3D8IEM0_9HELI</name>
<comment type="caution">
    <text evidence="1">The sequence shown here is derived from an EMBL/GenBank/DDBJ whole genome shotgun (WGS) entry which is preliminary data.</text>
</comment>
<sequence>MSKIKDSQFKILSFSTTMRNPSRIADFLKILLPYENHLLTHEIIMQIIADLIKNKLYIPIYATKYYKEIIESYETFTESQIQEILDNSPQNHKEAGFNKGWDSRFDTYYKLPMEFGFCFYEMNKPIIISNTGHLLIDANNEVPTNEVKISNVFLNCMMKYQTNNPFRKILNANKPLPLLLNVMNHLKTIQGDSKIHTSEIPFFLCWLDSNSHKLTRKIIAFREKYPNFQYSNEIIYEECLKILNSTNTIRFKISQICGEAIDEYIRKMRITGIISLRGNGRFIDFNTFEMPKIEYILEYYLPNSRIFDTKESYFNFMGQIDSHILEIQENIASIDTNHLKLQTLEYFAKTYSKDSIYKELSMLTSKKSQSKDEIFKFIPEPTRFEFLTSIALKQNFKNLKVLPNYSIDDEGLPKCHAGGNQPDIIFITKDSQNIVEVSLICGKAQVNNELLPIARHLKEIIKQSNQTYHFALFIAPKIFEDSKRYVKFIKFDENLEIKNFEILEFIEKLQDKEDIINLLEE</sequence>
<dbReference type="GO" id="GO:0004519">
    <property type="term" value="F:endonuclease activity"/>
    <property type="evidence" value="ECO:0007669"/>
    <property type="project" value="UniProtKB-KW"/>
</dbReference>
<organism evidence="1 2">
    <name type="scientific">Helicobacter didelphidarum</name>
    <dbReference type="NCBI Taxonomy" id="2040648"/>
    <lineage>
        <taxon>Bacteria</taxon>
        <taxon>Pseudomonadati</taxon>
        <taxon>Campylobacterota</taxon>
        <taxon>Epsilonproteobacteria</taxon>
        <taxon>Campylobacterales</taxon>
        <taxon>Helicobacteraceae</taxon>
        <taxon>Helicobacter</taxon>
    </lineage>
</organism>